<dbReference type="InterPro" id="IPR050109">
    <property type="entry name" value="HTH-type_TetR-like_transc_reg"/>
</dbReference>
<dbReference type="GO" id="GO:0003700">
    <property type="term" value="F:DNA-binding transcription factor activity"/>
    <property type="evidence" value="ECO:0007669"/>
    <property type="project" value="TreeGrafter"/>
</dbReference>
<dbReference type="AlphaFoldDB" id="A0A919YPY3"/>
<dbReference type="RefSeq" id="WP_213514334.1">
    <property type="nucleotide sequence ID" value="NZ_BOSE01000002.1"/>
</dbReference>
<sequence length="199" mass="22678">MPKIVDYAAQKQMIGEAAWRVIQREGVENASVRKIAKEARISSGTLQHYFKTQPQLLEFTMKLVVERVEQRFAVLNEQIIEITLSSAIDVLLNFVPVNEEQELEAEVWLALTVKALHDPTLHEISKQTYQSIYETLLAMLQQLSKLGLIKQELELNMEAQKLHMLLDALTLHRMVNPETITVQEMSSLLTQHMAGLASD</sequence>
<evidence type="ECO:0000259" key="6">
    <source>
        <dbReference type="PROSITE" id="PS50977"/>
    </source>
</evidence>
<keyword evidence="8" id="KW-1185">Reference proteome</keyword>
<dbReference type="SUPFAM" id="SSF46689">
    <property type="entry name" value="Homeodomain-like"/>
    <property type="match status" value="1"/>
</dbReference>
<keyword evidence="1" id="KW-0678">Repressor</keyword>
<comment type="caution">
    <text evidence="7">The sequence shown here is derived from an EMBL/GenBank/DDBJ whole genome shotgun (WGS) entry which is preliminary data.</text>
</comment>
<dbReference type="Pfam" id="PF13977">
    <property type="entry name" value="TetR_C_6"/>
    <property type="match status" value="1"/>
</dbReference>
<dbReference type="GO" id="GO:0000976">
    <property type="term" value="F:transcription cis-regulatory region binding"/>
    <property type="evidence" value="ECO:0007669"/>
    <property type="project" value="TreeGrafter"/>
</dbReference>
<organism evidence="7 8">
    <name type="scientific">Paenibacillus montaniterrae</name>
    <dbReference type="NCBI Taxonomy" id="429341"/>
    <lineage>
        <taxon>Bacteria</taxon>
        <taxon>Bacillati</taxon>
        <taxon>Bacillota</taxon>
        <taxon>Bacilli</taxon>
        <taxon>Bacillales</taxon>
        <taxon>Paenibacillaceae</taxon>
        <taxon>Paenibacillus</taxon>
    </lineage>
</organism>
<feature type="domain" description="HTH tetR-type" evidence="6">
    <location>
        <begin position="8"/>
        <end position="68"/>
    </location>
</feature>
<dbReference type="PANTHER" id="PTHR30055:SF226">
    <property type="entry name" value="HTH-TYPE TRANSCRIPTIONAL REGULATOR PKSA"/>
    <property type="match status" value="1"/>
</dbReference>
<dbReference type="PANTHER" id="PTHR30055">
    <property type="entry name" value="HTH-TYPE TRANSCRIPTIONAL REGULATOR RUTR"/>
    <property type="match status" value="1"/>
</dbReference>
<evidence type="ECO:0000256" key="2">
    <source>
        <dbReference type="ARBA" id="ARBA00023015"/>
    </source>
</evidence>
<dbReference type="PROSITE" id="PS50977">
    <property type="entry name" value="HTH_TETR_2"/>
    <property type="match status" value="1"/>
</dbReference>
<evidence type="ECO:0000313" key="8">
    <source>
        <dbReference type="Proteomes" id="UP000683139"/>
    </source>
</evidence>
<feature type="DNA-binding region" description="H-T-H motif" evidence="5">
    <location>
        <begin position="31"/>
        <end position="50"/>
    </location>
</feature>
<evidence type="ECO:0000313" key="7">
    <source>
        <dbReference type="EMBL" id="GIP16099.1"/>
    </source>
</evidence>
<dbReference type="Gene3D" id="1.10.357.10">
    <property type="entry name" value="Tetracycline Repressor, domain 2"/>
    <property type="match status" value="1"/>
</dbReference>
<dbReference type="InterPro" id="IPR039538">
    <property type="entry name" value="BetI_C"/>
</dbReference>
<accession>A0A919YPY3</accession>
<gene>
    <name evidence="7" type="ORF">J40TS1_17410</name>
</gene>
<proteinExistence type="predicted"/>
<keyword evidence="4" id="KW-0804">Transcription</keyword>
<dbReference type="Proteomes" id="UP000683139">
    <property type="component" value="Unassembled WGS sequence"/>
</dbReference>
<evidence type="ECO:0000256" key="1">
    <source>
        <dbReference type="ARBA" id="ARBA00022491"/>
    </source>
</evidence>
<evidence type="ECO:0000256" key="5">
    <source>
        <dbReference type="PROSITE-ProRule" id="PRU00335"/>
    </source>
</evidence>
<dbReference type="Pfam" id="PF00440">
    <property type="entry name" value="TetR_N"/>
    <property type="match status" value="1"/>
</dbReference>
<dbReference type="EMBL" id="BOSE01000002">
    <property type="protein sequence ID" value="GIP16099.1"/>
    <property type="molecule type" value="Genomic_DNA"/>
</dbReference>
<evidence type="ECO:0000256" key="4">
    <source>
        <dbReference type="ARBA" id="ARBA00023163"/>
    </source>
</evidence>
<dbReference type="InterPro" id="IPR036271">
    <property type="entry name" value="Tet_transcr_reg_TetR-rel_C_sf"/>
</dbReference>
<dbReference type="InterPro" id="IPR009057">
    <property type="entry name" value="Homeodomain-like_sf"/>
</dbReference>
<evidence type="ECO:0000256" key="3">
    <source>
        <dbReference type="ARBA" id="ARBA00023125"/>
    </source>
</evidence>
<reference evidence="7" key="1">
    <citation type="submission" date="2021-03" db="EMBL/GenBank/DDBJ databases">
        <title>Antimicrobial resistance genes in bacteria isolated from Japanese honey, and their potential for conferring macrolide and lincosamide resistance in the American foulbrood pathogen Paenibacillus larvae.</title>
        <authorList>
            <person name="Okamoto M."/>
            <person name="Kumagai M."/>
            <person name="Kanamori H."/>
            <person name="Takamatsu D."/>
        </authorList>
    </citation>
    <scope>NUCLEOTIDE SEQUENCE</scope>
    <source>
        <strain evidence="7">J40TS1</strain>
    </source>
</reference>
<keyword evidence="2" id="KW-0805">Transcription regulation</keyword>
<keyword evidence="3 5" id="KW-0238">DNA-binding</keyword>
<protein>
    <recommendedName>
        <fullName evidence="6">HTH tetR-type domain-containing protein</fullName>
    </recommendedName>
</protein>
<dbReference type="InterPro" id="IPR001647">
    <property type="entry name" value="HTH_TetR"/>
</dbReference>
<name>A0A919YPY3_9BACL</name>
<dbReference type="SUPFAM" id="SSF48498">
    <property type="entry name" value="Tetracyclin repressor-like, C-terminal domain"/>
    <property type="match status" value="1"/>
</dbReference>